<organism evidence="7 8">
    <name type="scientific">Rheinheimera soli</name>
    <dbReference type="NCBI Taxonomy" id="443616"/>
    <lineage>
        <taxon>Bacteria</taxon>
        <taxon>Pseudomonadati</taxon>
        <taxon>Pseudomonadota</taxon>
        <taxon>Gammaproteobacteria</taxon>
        <taxon>Chromatiales</taxon>
        <taxon>Chromatiaceae</taxon>
        <taxon>Rheinheimera</taxon>
    </lineage>
</organism>
<evidence type="ECO:0000313" key="7">
    <source>
        <dbReference type="EMBL" id="MDR7119207.1"/>
    </source>
</evidence>
<comment type="caution">
    <text evidence="7">The sequence shown here is derived from an EMBL/GenBank/DDBJ whole genome shotgun (WGS) entry which is preliminary data.</text>
</comment>
<keyword evidence="8" id="KW-1185">Reference proteome</keyword>
<evidence type="ECO:0000313" key="8">
    <source>
        <dbReference type="Proteomes" id="UP001257909"/>
    </source>
</evidence>
<dbReference type="InterPro" id="IPR029063">
    <property type="entry name" value="SAM-dependent_MTases_sf"/>
</dbReference>
<evidence type="ECO:0000256" key="5">
    <source>
        <dbReference type="ARBA" id="ARBA00047622"/>
    </source>
</evidence>
<evidence type="ECO:0000259" key="6">
    <source>
        <dbReference type="Pfam" id="PF13649"/>
    </source>
</evidence>
<dbReference type="PANTHER" id="PTHR44307:SF2">
    <property type="entry name" value="PHOSPHOETHANOLAMINE METHYLTRANSFERASE ISOFORM X1"/>
    <property type="match status" value="1"/>
</dbReference>
<dbReference type="RefSeq" id="WP_310273546.1">
    <property type="nucleotide sequence ID" value="NZ_JAVDWR010000001.1"/>
</dbReference>
<proteinExistence type="predicted"/>
<evidence type="ECO:0000256" key="3">
    <source>
        <dbReference type="ARBA" id="ARBA00022679"/>
    </source>
</evidence>
<dbReference type="InterPro" id="IPR041698">
    <property type="entry name" value="Methyltransf_25"/>
</dbReference>
<dbReference type="Gene3D" id="3.40.50.150">
    <property type="entry name" value="Vaccinia Virus protein VP39"/>
    <property type="match status" value="1"/>
</dbReference>
<dbReference type="CDD" id="cd02440">
    <property type="entry name" value="AdoMet_MTases"/>
    <property type="match status" value="1"/>
</dbReference>
<sequence>MTKRIYGSKVDLDTQSVSIFFENRAKKFNKDYPYVAVNYQDSNPSLTVARDQEEKQRILPLLTLSQYSSVLDIGCGIGRWADSLHSLIGSYTGTDFSAGLIQIAKDRFSEHENIKFINLAAQDTKKENLEGETDFNLVIISGLLIYLNDLDCLTLFENIANCVTKECQIYIREPVAIESRLTLNKIFSEELSAEYSAVYRTFDEVQALLAPALFNSGFKVQHRGKLFSTALSNRKETEQHFMILARE</sequence>
<evidence type="ECO:0000256" key="4">
    <source>
        <dbReference type="ARBA" id="ARBA00025707"/>
    </source>
</evidence>
<reference evidence="7 8" key="1">
    <citation type="submission" date="2023-07" db="EMBL/GenBank/DDBJ databases">
        <title>Sorghum-associated microbial communities from plants grown in Nebraska, USA.</title>
        <authorList>
            <person name="Schachtman D."/>
        </authorList>
    </citation>
    <scope>NUCLEOTIDE SEQUENCE [LARGE SCALE GENOMIC DNA]</scope>
    <source>
        <strain evidence="7 8">4138</strain>
    </source>
</reference>
<name>A0ABU1VU15_9GAMM</name>
<protein>
    <submittedName>
        <fullName evidence="7">2-polyprenyl-3-methyl-5-hydroxy-6-metoxy-1, 4-benzoquinol methylase</fullName>
    </submittedName>
</protein>
<dbReference type="GO" id="GO:0008168">
    <property type="term" value="F:methyltransferase activity"/>
    <property type="evidence" value="ECO:0007669"/>
    <property type="project" value="UniProtKB-KW"/>
</dbReference>
<comment type="pathway">
    <text evidence="1">Lipid metabolism.</text>
</comment>
<dbReference type="SUPFAM" id="SSF53335">
    <property type="entry name" value="S-adenosyl-L-methionine-dependent methyltransferases"/>
    <property type="match status" value="1"/>
</dbReference>
<keyword evidence="2 7" id="KW-0489">Methyltransferase</keyword>
<comment type="catalytic activity">
    <reaction evidence="5">
        <text>phosphoethanolamine + S-adenosyl-L-methionine = N-methylethanolamine phosphate + S-adenosyl-L-homocysteine + H(+)</text>
        <dbReference type="Rhea" id="RHEA:20365"/>
        <dbReference type="ChEBI" id="CHEBI:15378"/>
        <dbReference type="ChEBI" id="CHEBI:57781"/>
        <dbReference type="ChEBI" id="CHEBI:57856"/>
        <dbReference type="ChEBI" id="CHEBI:58190"/>
        <dbReference type="ChEBI" id="CHEBI:59789"/>
        <dbReference type="EC" id="2.1.1.103"/>
    </reaction>
    <physiologicalReaction direction="left-to-right" evidence="5">
        <dbReference type="Rhea" id="RHEA:20366"/>
    </physiologicalReaction>
</comment>
<dbReference type="Pfam" id="PF13649">
    <property type="entry name" value="Methyltransf_25"/>
    <property type="match status" value="1"/>
</dbReference>
<dbReference type="Proteomes" id="UP001257909">
    <property type="component" value="Unassembled WGS sequence"/>
</dbReference>
<evidence type="ECO:0000256" key="2">
    <source>
        <dbReference type="ARBA" id="ARBA00022603"/>
    </source>
</evidence>
<comment type="pathway">
    <text evidence="4">Phospholipid metabolism.</text>
</comment>
<gene>
    <name evidence="7" type="ORF">J2W69_000122</name>
</gene>
<dbReference type="GO" id="GO:0032259">
    <property type="term" value="P:methylation"/>
    <property type="evidence" value="ECO:0007669"/>
    <property type="project" value="UniProtKB-KW"/>
</dbReference>
<dbReference type="EMBL" id="JAVDWR010000001">
    <property type="protein sequence ID" value="MDR7119207.1"/>
    <property type="molecule type" value="Genomic_DNA"/>
</dbReference>
<feature type="domain" description="Methyltransferase" evidence="6">
    <location>
        <begin position="70"/>
        <end position="164"/>
    </location>
</feature>
<evidence type="ECO:0000256" key="1">
    <source>
        <dbReference type="ARBA" id="ARBA00005189"/>
    </source>
</evidence>
<keyword evidence="3" id="KW-0808">Transferase</keyword>
<dbReference type="PANTHER" id="PTHR44307">
    <property type="entry name" value="PHOSPHOETHANOLAMINE METHYLTRANSFERASE"/>
    <property type="match status" value="1"/>
</dbReference>
<accession>A0ABU1VU15</accession>